<evidence type="ECO:0000256" key="1">
    <source>
        <dbReference type="SAM" id="Phobius"/>
    </source>
</evidence>
<protein>
    <submittedName>
        <fullName evidence="2">BVpp19 protein</fullName>
    </submittedName>
</protein>
<gene>
    <name evidence="2" type="primary">bv19</name>
</gene>
<reference evidence="2" key="1">
    <citation type="submission" date="2009-08" db="EMBL/GenBank/DDBJ databases">
        <title>Identification of bracovirus particle proteins and analysis of their transcript levels at the stage of virion formation.</title>
        <authorList>
            <person name="Wetterwald C."/>
            <person name="Roth T."/>
            <person name="Kaeslin M."/>
            <person name="Anaheim M."/>
            <person name="Wespi G."/>
            <person name="Heller M."/>
            <person name="Meser P."/>
            <person name="Roditi I."/>
            <person name="Pfister-Wilhelm R."/>
            <person name="Bezier A."/>
            <person name="Gyapay G."/>
            <person name="Drezen J.M."/>
            <person name="Lanzrein B."/>
        </authorList>
    </citation>
    <scope>NUCLEOTIDE SEQUENCE</scope>
    <source>
        <tissue evidence="2">Ovary</tissue>
    </source>
</reference>
<keyword evidence="1" id="KW-0472">Membrane</keyword>
<proteinExistence type="evidence at transcript level"/>
<keyword evidence="1" id="KW-0812">Transmembrane</keyword>
<organism evidence="2">
    <name type="scientific">Chelonus inanitus</name>
    <dbReference type="NCBI Taxonomy" id="49201"/>
    <lineage>
        <taxon>Eukaryota</taxon>
        <taxon>Metazoa</taxon>
        <taxon>Ecdysozoa</taxon>
        <taxon>Arthropoda</taxon>
        <taxon>Hexapoda</taxon>
        <taxon>Insecta</taxon>
        <taxon>Pterygota</taxon>
        <taxon>Neoptera</taxon>
        <taxon>Endopterygota</taxon>
        <taxon>Hymenoptera</taxon>
        <taxon>Apocrita</taxon>
        <taxon>Ichneumonoidea</taxon>
        <taxon>Braconidae</taxon>
        <taxon>Cheloninae</taxon>
        <taxon>Chelonus</taxon>
    </lineage>
</organism>
<sequence>MDKRSIHYGLFVTFMIVSLTILIVNVILAVYNAHYKEKFDEYWSGDEAENLKESYNNIFDVCLKISLISAALGLIIAGIRHLLGDSDGSLSKTSSEGDIVLFERPKFIDTSMVSTPTTPQPGPSYA</sequence>
<name>D7FB45_9HYME</name>
<evidence type="ECO:0000313" key="2">
    <source>
        <dbReference type="EMBL" id="CBA62648.1"/>
    </source>
</evidence>
<feature type="transmembrane region" description="Helical" evidence="1">
    <location>
        <begin position="61"/>
        <end position="83"/>
    </location>
</feature>
<dbReference type="EMBL" id="FN543452">
    <property type="protein sequence ID" value="CBA62648.1"/>
    <property type="molecule type" value="mRNA"/>
</dbReference>
<keyword evidence="1" id="KW-1133">Transmembrane helix</keyword>
<feature type="transmembrane region" description="Helical" evidence="1">
    <location>
        <begin position="6"/>
        <end position="31"/>
    </location>
</feature>
<accession>D7FB45</accession>
<dbReference type="AlphaFoldDB" id="D7FB45"/>